<dbReference type="InterPro" id="IPR001849">
    <property type="entry name" value="PH_domain"/>
</dbReference>
<dbReference type="SMART" id="SM00233">
    <property type="entry name" value="PH"/>
    <property type="match status" value="1"/>
</dbReference>
<dbReference type="InterPro" id="IPR029006">
    <property type="entry name" value="ADF-H/Gelsolin-like_dom_sf"/>
</dbReference>
<dbReference type="Gene3D" id="2.30.29.30">
    <property type="entry name" value="Pleckstrin-homology domain (PH domain)/Phosphotyrosine-binding domain (PTB)"/>
    <property type="match status" value="1"/>
</dbReference>
<comment type="caution">
    <text evidence="4">The sequence shown here is derived from an EMBL/GenBank/DDBJ whole genome shotgun (WGS) entry which is preliminary data.</text>
</comment>
<dbReference type="SUPFAM" id="SSF50729">
    <property type="entry name" value="PH domain-like"/>
    <property type="match status" value="1"/>
</dbReference>
<dbReference type="EMBL" id="JBAHYK010000065">
    <property type="protein sequence ID" value="KAL0579278.1"/>
    <property type="molecule type" value="Genomic_DNA"/>
</dbReference>
<feature type="domain" description="PH" evidence="2">
    <location>
        <begin position="456"/>
        <end position="560"/>
    </location>
</feature>
<feature type="domain" description="ADF-H" evidence="3">
    <location>
        <begin position="4"/>
        <end position="131"/>
    </location>
</feature>
<sequence>MDISNLVDYGSVLAAYDSIVKQDSTWFLLTYSENVDRLVLYAQGRHDLPELKSHLTDLTQVYIGFYHEALNTHSGFVLINYIPTTISGVRRARALVHSRRIGSALIKTEHAILTVDHISNITPAAIRDAILNPDSVHTIQINRSFSSITVESPHQDTHDAITRRRSFTETYAPSFRAPSPPPVAKSSSMFSNILRRKQKDKYFQSDDEFGLPPPPPPKDKGNYNPQPHTRIFSAPVHSSTYTPTAKAQPIPNMIPLARRTSMSDLVSEFAVISHEEVITKPPPRQDPVPFVIPLEKKWIPESTFIPDPEERARRRRLMQEQREREEEEAMRAEEERQARIKHEKEEMLLREQEEERQRRASLDEELRRARAERRLREEREKEEDLRKKRQIEARRRADRERRQEEHRKQEKWRQEQAQLALEAEARNAQARKRGEAERKQTIQQMVEVVKKEAKGGHLLDGWVTLQTSESVVWRRRYFRLIGSALLFYRNDQELNVRLDELDLQVQVAGIREWNEGFEELKAIPHSFAIQFKDGRSPWALFTDSAEEKDKLLGILYSTAGLKV</sequence>
<protein>
    <recommendedName>
        <fullName evidence="6">ADF-H domain-containing protein</fullName>
    </recommendedName>
</protein>
<dbReference type="PROSITE" id="PS51263">
    <property type="entry name" value="ADF_H"/>
    <property type="match status" value="1"/>
</dbReference>
<dbReference type="Pfam" id="PF00241">
    <property type="entry name" value="Cofilin_ADF"/>
    <property type="match status" value="1"/>
</dbReference>
<gene>
    <name evidence="4" type="ORF">V5O48_002732</name>
</gene>
<evidence type="ECO:0000313" key="5">
    <source>
        <dbReference type="Proteomes" id="UP001465976"/>
    </source>
</evidence>
<accession>A0ABR3FVM4</accession>
<keyword evidence="5" id="KW-1185">Reference proteome</keyword>
<feature type="region of interest" description="Disordered" evidence="1">
    <location>
        <begin position="303"/>
        <end position="339"/>
    </location>
</feature>
<name>A0ABR3FVM4_9AGAR</name>
<dbReference type="InterPro" id="IPR002108">
    <property type="entry name" value="ADF-H"/>
</dbReference>
<reference evidence="4 5" key="1">
    <citation type="submission" date="2024-02" db="EMBL/GenBank/DDBJ databases">
        <title>A draft genome for the cacao thread blight pathogen Marasmius crinis-equi.</title>
        <authorList>
            <person name="Cohen S.P."/>
            <person name="Baruah I.K."/>
            <person name="Amoako-Attah I."/>
            <person name="Bukari Y."/>
            <person name="Meinhardt L.W."/>
            <person name="Bailey B.A."/>
        </authorList>
    </citation>
    <scope>NUCLEOTIDE SEQUENCE [LARGE SCALE GENOMIC DNA]</scope>
    <source>
        <strain evidence="4 5">GH-76</strain>
    </source>
</reference>
<evidence type="ECO:0000259" key="2">
    <source>
        <dbReference type="PROSITE" id="PS50003"/>
    </source>
</evidence>
<feature type="compositionally biased region" description="Basic and acidic residues" evidence="1">
    <location>
        <begin position="308"/>
        <end position="339"/>
    </location>
</feature>
<evidence type="ECO:0008006" key="6">
    <source>
        <dbReference type="Google" id="ProtNLM"/>
    </source>
</evidence>
<evidence type="ECO:0000256" key="1">
    <source>
        <dbReference type="SAM" id="MobiDB-lite"/>
    </source>
</evidence>
<feature type="region of interest" description="Disordered" evidence="1">
    <location>
        <begin position="204"/>
        <end position="225"/>
    </location>
</feature>
<dbReference type="PROSITE" id="PS50003">
    <property type="entry name" value="PH_DOMAIN"/>
    <property type="match status" value="1"/>
</dbReference>
<dbReference type="InterPro" id="IPR011993">
    <property type="entry name" value="PH-like_dom_sf"/>
</dbReference>
<dbReference type="CDD" id="cd00821">
    <property type="entry name" value="PH"/>
    <property type="match status" value="1"/>
</dbReference>
<dbReference type="Gene3D" id="3.40.20.10">
    <property type="entry name" value="Severin"/>
    <property type="match status" value="1"/>
</dbReference>
<dbReference type="Proteomes" id="UP001465976">
    <property type="component" value="Unassembled WGS sequence"/>
</dbReference>
<organism evidence="4 5">
    <name type="scientific">Marasmius crinis-equi</name>
    <dbReference type="NCBI Taxonomy" id="585013"/>
    <lineage>
        <taxon>Eukaryota</taxon>
        <taxon>Fungi</taxon>
        <taxon>Dikarya</taxon>
        <taxon>Basidiomycota</taxon>
        <taxon>Agaricomycotina</taxon>
        <taxon>Agaricomycetes</taxon>
        <taxon>Agaricomycetidae</taxon>
        <taxon>Agaricales</taxon>
        <taxon>Marasmiineae</taxon>
        <taxon>Marasmiaceae</taxon>
        <taxon>Marasmius</taxon>
    </lineage>
</organism>
<proteinExistence type="predicted"/>
<dbReference type="SUPFAM" id="SSF55753">
    <property type="entry name" value="Actin depolymerizing proteins"/>
    <property type="match status" value="1"/>
</dbReference>
<feature type="region of interest" description="Disordered" evidence="1">
    <location>
        <begin position="392"/>
        <end position="414"/>
    </location>
</feature>
<evidence type="ECO:0000313" key="4">
    <source>
        <dbReference type="EMBL" id="KAL0579278.1"/>
    </source>
</evidence>
<evidence type="ECO:0000259" key="3">
    <source>
        <dbReference type="PROSITE" id="PS51263"/>
    </source>
</evidence>